<keyword evidence="3" id="KW-1185">Reference proteome</keyword>
<feature type="transmembrane region" description="Helical" evidence="1">
    <location>
        <begin position="9"/>
        <end position="30"/>
    </location>
</feature>
<keyword evidence="1" id="KW-1133">Transmembrane helix</keyword>
<proteinExistence type="predicted"/>
<dbReference type="PANTHER" id="PTHR33103">
    <property type="entry name" value="OS01G0153900 PROTEIN"/>
    <property type="match status" value="1"/>
</dbReference>
<protein>
    <submittedName>
        <fullName evidence="2">Uncharacterized protein</fullName>
    </submittedName>
</protein>
<organism evidence="2 3">
    <name type="scientific">Platanthera zijinensis</name>
    <dbReference type="NCBI Taxonomy" id="2320716"/>
    <lineage>
        <taxon>Eukaryota</taxon>
        <taxon>Viridiplantae</taxon>
        <taxon>Streptophyta</taxon>
        <taxon>Embryophyta</taxon>
        <taxon>Tracheophyta</taxon>
        <taxon>Spermatophyta</taxon>
        <taxon>Magnoliopsida</taxon>
        <taxon>Liliopsida</taxon>
        <taxon>Asparagales</taxon>
        <taxon>Orchidaceae</taxon>
        <taxon>Orchidoideae</taxon>
        <taxon>Orchideae</taxon>
        <taxon>Orchidinae</taxon>
        <taxon>Platanthera</taxon>
    </lineage>
</organism>
<gene>
    <name evidence="2" type="ORF">KSP39_PZI022665</name>
</gene>
<dbReference type="EMBL" id="JBBWWQ010000020">
    <property type="protein sequence ID" value="KAK8916499.1"/>
    <property type="molecule type" value="Genomic_DNA"/>
</dbReference>
<dbReference type="AlphaFoldDB" id="A0AAP0FUM5"/>
<accession>A0AAP0FUM5</accession>
<dbReference type="InterPro" id="IPR007750">
    <property type="entry name" value="DUF674"/>
</dbReference>
<keyword evidence="1" id="KW-0812">Transmembrane</keyword>
<dbReference type="Pfam" id="PF05056">
    <property type="entry name" value="DUF674"/>
    <property type="match status" value="1"/>
</dbReference>
<dbReference type="Proteomes" id="UP001418222">
    <property type="component" value="Unassembled WGS sequence"/>
</dbReference>
<sequence>MDKERKRVVFVEAGSAFVDVLFSFLTLPLGSIARLVNKQSGLGSLDNLYESVVQLDAEHLQTEACKEMLLHPWSVAARQCGNLKIKYIYELYPVLFYICREYNCLIQSTIYYSCTSKVPCGSCGNLMDHKVDWPKKTLDEGGIFVNDTVDFIMTDDLRVMQSSFAKGLSILKELQIKDASILEERVVDFGTKDALDLLKRSLVSKNALTEFCFPDACVEASGYSSSSNKDEIVAGEAEAKVENEIILELFLNKRNNEVLCAEVGEDFLNFLFSFLTFPLGSALGFLSDNNISPLGGCIHNLYSSAKSMSSDCFKSEICRDMLLTPKLYIFYEYKKQILKLKEDSLKVVIVSGKITGKTFTEQNPKSAKGKEDNDGAFVTSSKRFMISDNLRVSPMSLISHMCNEIDIPISELVRKEVSMDKTKAISLLHALLVSKKVLTDVFFPKPIRRRRNRENVDDVALF</sequence>
<name>A0AAP0FUM5_9ASPA</name>
<keyword evidence="1" id="KW-0472">Membrane</keyword>
<reference evidence="2 3" key="1">
    <citation type="journal article" date="2022" name="Nat. Plants">
        <title>Genomes of leafy and leafless Platanthera orchids illuminate the evolution of mycoheterotrophy.</title>
        <authorList>
            <person name="Li M.H."/>
            <person name="Liu K.W."/>
            <person name="Li Z."/>
            <person name="Lu H.C."/>
            <person name="Ye Q.L."/>
            <person name="Zhang D."/>
            <person name="Wang J.Y."/>
            <person name="Li Y.F."/>
            <person name="Zhong Z.M."/>
            <person name="Liu X."/>
            <person name="Yu X."/>
            <person name="Liu D.K."/>
            <person name="Tu X.D."/>
            <person name="Liu B."/>
            <person name="Hao Y."/>
            <person name="Liao X.Y."/>
            <person name="Jiang Y.T."/>
            <person name="Sun W.H."/>
            <person name="Chen J."/>
            <person name="Chen Y.Q."/>
            <person name="Ai Y."/>
            <person name="Zhai J.W."/>
            <person name="Wu S.S."/>
            <person name="Zhou Z."/>
            <person name="Hsiao Y.Y."/>
            <person name="Wu W.L."/>
            <person name="Chen Y.Y."/>
            <person name="Lin Y.F."/>
            <person name="Hsu J.L."/>
            <person name="Li C.Y."/>
            <person name="Wang Z.W."/>
            <person name="Zhao X."/>
            <person name="Zhong W.Y."/>
            <person name="Ma X.K."/>
            <person name="Ma L."/>
            <person name="Huang J."/>
            <person name="Chen G.Z."/>
            <person name="Huang M.Z."/>
            <person name="Huang L."/>
            <person name="Peng D.H."/>
            <person name="Luo Y.B."/>
            <person name="Zou S.Q."/>
            <person name="Chen S.P."/>
            <person name="Lan S."/>
            <person name="Tsai W.C."/>
            <person name="Van de Peer Y."/>
            <person name="Liu Z.J."/>
        </authorList>
    </citation>
    <scope>NUCLEOTIDE SEQUENCE [LARGE SCALE GENOMIC DNA]</scope>
    <source>
        <strain evidence="2">Lor287</strain>
    </source>
</reference>
<dbReference type="PANTHER" id="PTHR33103:SF27">
    <property type="entry name" value="OS04G0594700 PROTEIN"/>
    <property type="match status" value="1"/>
</dbReference>
<comment type="caution">
    <text evidence="2">The sequence shown here is derived from an EMBL/GenBank/DDBJ whole genome shotgun (WGS) entry which is preliminary data.</text>
</comment>
<evidence type="ECO:0000256" key="1">
    <source>
        <dbReference type="SAM" id="Phobius"/>
    </source>
</evidence>
<evidence type="ECO:0000313" key="2">
    <source>
        <dbReference type="EMBL" id="KAK8916499.1"/>
    </source>
</evidence>
<evidence type="ECO:0000313" key="3">
    <source>
        <dbReference type="Proteomes" id="UP001418222"/>
    </source>
</evidence>